<keyword evidence="1" id="KW-0472">Membrane</keyword>
<evidence type="ECO:0000256" key="1">
    <source>
        <dbReference type="SAM" id="Phobius"/>
    </source>
</evidence>
<keyword evidence="1" id="KW-0812">Transmembrane</keyword>
<dbReference type="HOGENOM" id="CLU_2010081_0_0_2"/>
<dbReference type="GeneID" id="5561961"/>
<dbReference type="EMBL" id="CP000816">
    <property type="protein sequence ID" value="ABU81247.1"/>
    <property type="molecule type" value="Genomic_DNA"/>
</dbReference>
<protein>
    <submittedName>
        <fullName evidence="2">Uncharacterized protein</fullName>
    </submittedName>
</protein>
<evidence type="ECO:0000313" key="2">
    <source>
        <dbReference type="EMBL" id="ABU81247.1"/>
    </source>
</evidence>
<feature type="transmembrane region" description="Helical" evidence="1">
    <location>
        <begin position="6"/>
        <end position="27"/>
    </location>
</feature>
<proteinExistence type="predicted"/>
<reference evidence="2 3" key="1">
    <citation type="journal article" date="2008" name="Genome Biol.">
        <title>A genomic analysis of the archaeal system Ignicoccus hospitalis-Nanoarchaeum equitans.</title>
        <authorList>
            <person name="Podar M."/>
            <person name="Anderson I."/>
            <person name="Makarova K.S."/>
            <person name="Elkins J.G."/>
            <person name="Ivanova N."/>
            <person name="Wall M.A."/>
            <person name="Lykidis A."/>
            <person name="Mavromatis K."/>
            <person name="Sun H."/>
            <person name="Hudson M.E."/>
            <person name="Chen W."/>
            <person name="Deciu C."/>
            <person name="Hutchison D."/>
            <person name="Eads J.R."/>
            <person name="Anderson A."/>
            <person name="Fernandes F."/>
            <person name="Szeto E."/>
            <person name="Lapidus A."/>
            <person name="Kyrpides N.C."/>
            <person name="Saier M.H.Jr."/>
            <person name="Richardson P.M."/>
            <person name="Rachel R."/>
            <person name="Huber H."/>
            <person name="Eisen J.A."/>
            <person name="Koonin E.V."/>
            <person name="Keller M."/>
            <person name="Stetter K.O."/>
        </authorList>
    </citation>
    <scope>NUCLEOTIDE SEQUENCE [LARGE SCALE GENOMIC DNA]</scope>
    <source>
        <strain evidence="3">KIN4/I / DSM 18386 / JCM 14125</strain>
    </source>
</reference>
<accession>A8A8J5</accession>
<keyword evidence="1" id="KW-1133">Transmembrane helix</keyword>
<dbReference type="RefSeq" id="WP_011998099.1">
    <property type="nucleotide sequence ID" value="NC_009776.1"/>
</dbReference>
<dbReference type="Proteomes" id="UP000000262">
    <property type="component" value="Chromosome"/>
</dbReference>
<organism evidence="2 3">
    <name type="scientific">Ignicoccus hospitalis (strain KIN4/I / DSM 18386 / JCM 14125)</name>
    <dbReference type="NCBI Taxonomy" id="453591"/>
    <lineage>
        <taxon>Archaea</taxon>
        <taxon>Thermoproteota</taxon>
        <taxon>Thermoprotei</taxon>
        <taxon>Desulfurococcales</taxon>
        <taxon>Desulfurococcaceae</taxon>
        <taxon>Ignicoccus</taxon>
    </lineage>
</organism>
<dbReference type="KEGG" id="iho:Igni_0063"/>
<gene>
    <name evidence="2" type="ordered locus">Igni_0063</name>
</gene>
<dbReference type="AlphaFoldDB" id="A8A8J5"/>
<name>A8A8J5_IGNH4</name>
<dbReference type="STRING" id="453591.Igni_0063"/>
<evidence type="ECO:0000313" key="3">
    <source>
        <dbReference type="Proteomes" id="UP000000262"/>
    </source>
</evidence>
<keyword evidence="3" id="KW-1185">Reference proteome</keyword>
<sequence>MSIDLTLLYVGIVLAVIVLNVAAYFLIYQSMISAYREATHAIISEYDKVTSLYLQLYIEYLKMLRTYLNATISNGFVPTSLPSPPSVSLPQLPLSITVSTPSQVSVPISSWPPFPPAANSSTT</sequence>